<sequence>MSKYVSIEDTDTTLLKKWRPLILRSGAHTSVWVNAFLLMQLCCSFRLLIFLSLSMSIIGLDN</sequence>
<evidence type="ECO:0000256" key="1">
    <source>
        <dbReference type="SAM" id="Phobius"/>
    </source>
</evidence>
<feature type="transmembrane region" description="Helical" evidence="1">
    <location>
        <begin position="31"/>
        <end position="53"/>
    </location>
</feature>
<evidence type="ECO:0000313" key="2">
    <source>
        <dbReference type="EMBL" id="JAH51741.1"/>
    </source>
</evidence>
<organism evidence="2">
    <name type="scientific">Anguilla anguilla</name>
    <name type="common">European freshwater eel</name>
    <name type="synonym">Muraena anguilla</name>
    <dbReference type="NCBI Taxonomy" id="7936"/>
    <lineage>
        <taxon>Eukaryota</taxon>
        <taxon>Metazoa</taxon>
        <taxon>Chordata</taxon>
        <taxon>Craniata</taxon>
        <taxon>Vertebrata</taxon>
        <taxon>Euteleostomi</taxon>
        <taxon>Actinopterygii</taxon>
        <taxon>Neopterygii</taxon>
        <taxon>Teleostei</taxon>
        <taxon>Anguilliformes</taxon>
        <taxon>Anguillidae</taxon>
        <taxon>Anguilla</taxon>
    </lineage>
</organism>
<name>A0A0E9TDU2_ANGAN</name>
<accession>A0A0E9TDU2</accession>
<keyword evidence="1" id="KW-0472">Membrane</keyword>
<keyword evidence="1" id="KW-1133">Transmembrane helix</keyword>
<proteinExistence type="predicted"/>
<keyword evidence="1" id="KW-0812">Transmembrane</keyword>
<protein>
    <submittedName>
        <fullName evidence="2">Uncharacterized protein</fullName>
    </submittedName>
</protein>
<dbReference type="AlphaFoldDB" id="A0A0E9TDU2"/>
<reference evidence="2" key="2">
    <citation type="journal article" date="2015" name="Fish Shellfish Immunol.">
        <title>Early steps in the European eel (Anguilla anguilla)-Vibrio vulnificus interaction in the gills: Role of the RtxA13 toxin.</title>
        <authorList>
            <person name="Callol A."/>
            <person name="Pajuelo D."/>
            <person name="Ebbesson L."/>
            <person name="Teles M."/>
            <person name="MacKenzie S."/>
            <person name="Amaro C."/>
        </authorList>
    </citation>
    <scope>NUCLEOTIDE SEQUENCE</scope>
</reference>
<dbReference type="EMBL" id="GBXM01056836">
    <property type="protein sequence ID" value="JAH51741.1"/>
    <property type="molecule type" value="Transcribed_RNA"/>
</dbReference>
<reference evidence="2" key="1">
    <citation type="submission" date="2014-11" db="EMBL/GenBank/DDBJ databases">
        <authorList>
            <person name="Amaro Gonzalez C."/>
        </authorList>
    </citation>
    <scope>NUCLEOTIDE SEQUENCE</scope>
</reference>